<sequence length="140" mass="15237">MRGPVFLSILTVFATLTLANPDTARAHLTYVIELTEAREVALEQCPPLQPQALPAGARVVLQTCLEIPPQLAGFTRRFAHALEGRAGFSGTYQGAFANSERYAYQTPEGMLYLAYVIAGNRVGMTYFTLDAAQGPRPGFQ</sequence>
<reference evidence="1 2" key="1">
    <citation type="journal article" date="2012" name="Stand. Genomic Sci.">
        <title>Complete genome sequence of the aerobic, heterotroph Marinithermus hydrothermalis type strain (T1(T)) from a deep-sea hydrothermal vent chimney.</title>
        <authorList>
            <person name="Copeland A."/>
            <person name="Gu W."/>
            <person name="Yasawong M."/>
            <person name="Lapidus A."/>
            <person name="Lucas S."/>
            <person name="Deshpande S."/>
            <person name="Pagani I."/>
            <person name="Tapia R."/>
            <person name="Cheng J.F."/>
            <person name="Goodwin L.A."/>
            <person name="Pitluck S."/>
            <person name="Liolios K."/>
            <person name="Ivanova N."/>
            <person name="Mavromatis K."/>
            <person name="Mikhailova N."/>
            <person name="Pati A."/>
            <person name="Chen A."/>
            <person name="Palaniappan K."/>
            <person name="Land M."/>
            <person name="Pan C."/>
            <person name="Brambilla E.M."/>
            <person name="Rohde M."/>
            <person name="Tindall B.J."/>
            <person name="Sikorski J."/>
            <person name="Goker M."/>
            <person name="Detter J.C."/>
            <person name="Bristow J."/>
            <person name="Eisen J.A."/>
            <person name="Markowitz V."/>
            <person name="Hugenholtz P."/>
            <person name="Kyrpides N.C."/>
            <person name="Klenk H.P."/>
            <person name="Woyke T."/>
        </authorList>
    </citation>
    <scope>NUCLEOTIDE SEQUENCE [LARGE SCALE GENOMIC DNA]</scope>
    <source>
        <strain evidence="2">DSM 14884 / JCM 11576 / T1</strain>
    </source>
</reference>
<dbReference type="HOGENOM" id="CLU_1832749_0_0_0"/>
<gene>
    <name evidence="1" type="ordered locus">Marky_0757</name>
</gene>
<accession>F2NM37</accession>
<dbReference type="STRING" id="869210.Marky_0757"/>
<evidence type="ECO:0000313" key="2">
    <source>
        <dbReference type="Proteomes" id="UP000007030"/>
    </source>
</evidence>
<dbReference type="Proteomes" id="UP000007030">
    <property type="component" value="Chromosome"/>
</dbReference>
<dbReference type="RefSeq" id="WP_013703559.1">
    <property type="nucleotide sequence ID" value="NC_015387.1"/>
</dbReference>
<dbReference type="AlphaFoldDB" id="F2NM37"/>
<name>F2NM37_MARHT</name>
<dbReference type="EMBL" id="CP002630">
    <property type="protein sequence ID" value="AEB11507.1"/>
    <property type="molecule type" value="Genomic_DNA"/>
</dbReference>
<keyword evidence="2" id="KW-1185">Reference proteome</keyword>
<dbReference type="KEGG" id="mhd:Marky_0757"/>
<organism evidence="1 2">
    <name type="scientific">Marinithermus hydrothermalis (strain DSM 14884 / JCM 11576 / T1)</name>
    <dbReference type="NCBI Taxonomy" id="869210"/>
    <lineage>
        <taxon>Bacteria</taxon>
        <taxon>Thermotogati</taxon>
        <taxon>Deinococcota</taxon>
        <taxon>Deinococci</taxon>
        <taxon>Thermales</taxon>
        <taxon>Thermaceae</taxon>
        <taxon>Marinithermus</taxon>
    </lineage>
</organism>
<protein>
    <submittedName>
        <fullName evidence="1">Uncharacterized protein</fullName>
    </submittedName>
</protein>
<evidence type="ECO:0000313" key="1">
    <source>
        <dbReference type="EMBL" id="AEB11507.1"/>
    </source>
</evidence>
<proteinExistence type="predicted"/>